<protein>
    <submittedName>
        <fullName evidence="1">Uncharacterized protein</fullName>
    </submittedName>
</protein>
<sequence>MDTLLTEPTEQIILAFAHALDGYAYAAHRWPGQEREARQPLTAFLKDGRFAPDVVDNFAANFLLHRDFYSHGHLPSANTPNWYAMAFFYLHLYHLSVPEPWRHPQLYSGWAKLTTEARESAAAEIRELLRQPDFLAKHY</sequence>
<reference evidence="1 2" key="1">
    <citation type="submission" date="2016-08" db="EMBL/GenBank/DDBJ databases">
        <title>Hymenobacter coccineus sp. nov., Hymenobacter lapidarius sp. nov. and Hymenobacter glacialis sp. nov., isolated from Antarctic soil.</title>
        <authorList>
            <person name="Sedlacek I."/>
            <person name="Kralova S."/>
            <person name="Kyrova K."/>
            <person name="Maslanova I."/>
            <person name="Stankova E."/>
            <person name="Vrbovska V."/>
            <person name="Nemec M."/>
            <person name="Bartak M."/>
            <person name="Svec P."/>
            <person name="Busse H.-J."/>
            <person name="Pantucek R."/>
        </authorList>
    </citation>
    <scope>NUCLEOTIDE SEQUENCE [LARGE SCALE GENOMIC DNA]</scope>
    <source>
        <strain evidence="1 2">CCM 8649</strain>
    </source>
</reference>
<keyword evidence="2" id="KW-1185">Reference proteome</keyword>
<proteinExistence type="predicted"/>
<dbReference type="RefSeq" id="WP_070742704.1">
    <property type="nucleotide sequence ID" value="NZ_MDZA01000121.1"/>
</dbReference>
<dbReference type="EMBL" id="MDZA01000121">
    <property type="protein sequence ID" value="OGX90674.1"/>
    <property type="molecule type" value="Genomic_DNA"/>
</dbReference>
<organism evidence="1 2">
    <name type="scientific">Hymenobacter coccineus</name>
    <dbReference type="NCBI Taxonomy" id="1908235"/>
    <lineage>
        <taxon>Bacteria</taxon>
        <taxon>Pseudomonadati</taxon>
        <taxon>Bacteroidota</taxon>
        <taxon>Cytophagia</taxon>
        <taxon>Cytophagales</taxon>
        <taxon>Hymenobacteraceae</taxon>
        <taxon>Hymenobacter</taxon>
    </lineage>
</organism>
<dbReference type="Proteomes" id="UP000177506">
    <property type="component" value="Unassembled WGS sequence"/>
</dbReference>
<accession>A0A1G1TIH5</accession>
<dbReference type="AlphaFoldDB" id="A0A1G1TIH5"/>
<dbReference type="OrthoDB" id="881442at2"/>
<evidence type="ECO:0000313" key="2">
    <source>
        <dbReference type="Proteomes" id="UP000177506"/>
    </source>
</evidence>
<gene>
    <name evidence="1" type="ORF">BEN49_22090</name>
</gene>
<evidence type="ECO:0000313" key="1">
    <source>
        <dbReference type="EMBL" id="OGX90674.1"/>
    </source>
</evidence>
<name>A0A1G1TIH5_9BACT</name>
<comment type="caution">
    <text evidence="1">The sequence shown here is derived from an EMBL/GenBank/DDBJ whole genome shotgun (WGS) entry which is preliminary data.</text>
</comment>